<proteinExistence type="predicted"/>
<protein>
    <submittedName>
        <fullName evidence="1">Putative secreted protein</fullName>
    </submittedName>
</protein>
<dbReference type="AlphaFoldDB" id="A0A6M2DVA7"/>
<organism evidence="1">
    <name type="scientific">Xenopsylla cheopis</name>
    <name type="common">Oriental rat flea</name>
    <name type="synonym">Pulex cheopis</name>
    <dbReference type="NCBI Taxonomy" id="163159"/>
    <lineage>
        <taxon>Eukaryota</taxon>
        <taxon>Metazoa</taxon>
        <taxon>Ecdysozoa</taxon>
        <taxon>Arthropoda</taxon>
        <taxon>Hexapoda</taxon>
        <taxon>Insecta</taxon>
        <taxon>Pterygota</taxon>
        <taxon>Neoptera</taxon>
        <taxon>Endopterygota</taxon>
        <taxon>Siphonaptera</taxon>
        <taxon>Pulicidae</taxon>
        <taxon>Xenopsyllinae</taxon>
        <taxon>Xenopsylla</taxon>
    </lineage>
</organism>
<dbReference type="EMBL" id="GIIL01006396">
    <property type="protein sequence ID" value="NOV50122.1"/>
    <property type="molecule type" value="Transcribed_RNA"/>
</dbReference>
<sequence>MSLISQTILSTFHCLAFHFSALGISGSPFYRQFATPFFFPFPSHSVFFLRSRRAASNMCSESGQSSWFSS</sequence>
<reference evidence="1" key="1">
    <citation type="submission" date="2020-03" db="EMBL/GenBank/DDBJ databases">
        <title>Transcriptomic Profiling of the Digestive Tract of the Rat Flea, Xenopsylla cheopis, Following Blood Feeding and Infection with Yersinia pestis.</title>
        <authorList>
            <person name="Bland D.M."/>
            <person name="Martens C.A."/>
            <person name="Virtaneva K."/>
            <person name="Kanakabandi K."/>
            <person name="Long D."/>
            <person name="Rosenke R."/>
            <person name="Saturday G.A."/>
            <person name="Hoyt F.H."/>
            <person name="Bruno D.P."/>
            <person name="Ribeiro J.M.C."/>
            <person name="Hinnebusch J."/>
        </authorList>
    </citation>
    <scope>NUCLEOTIDE SEQUENCE</scope>
</reference>
<name>A0A6M2DVA7_XENCH</name>
<accession>A0A6M2DVA7</accession>
<evidence type="ECO:0000313" key="1">
    <source>
        <dbReference type="EMBL" id="NOV50122.1"/>
    </source>
</evidence>